<organism evidence="5 6">
    <name type="scientific">Halalkalibacillus sediminis</name>
    <dbReference type="NCBI Taxonomy" id="2018042"/>
    <lineage>
        <taxon>Bacteria</taxon>
        <taxon>Bacillati</taxon>
        <taxon>Bacillota</taxon>
        <taxon>Bacilli</taxon>
        <taxon>Bacillales</taxon>
        <taxon>Bacillaceae</taxon>
        <taxon>Halalkalibacillus</taxon>
    </lineage>
</organism>
<comment type="caution">
    <text evidence="5">The sequence shown here is derived from an EMBL/GenBank/DDBJ whole genome shotgun (WGS) entry which is preliminary data.</text>
</comment>
<evidence type="ECO:0000313" key="5">
    <source>
        <dbReference type="EMBL" id="PKR77411.1"/>
    </source>
</evidence>
<dbReference type="Gene3D" id="2.70.70.10">
    <property type="entry name" value="Glucose Permease (Domain IIA)"/>
    <property type="match status" value="1"/>
</dbReference>
<evidence type="ECO:0000259" key="4">
    <source>
        <dbReference type="PROSITE" id="PS51782"/>
    </source>
</evidence>
<dbReference type="Gene3D" id="2.20.230.10">
    <property type="entry name" value="Resuscitation-promoting factor rpfb"/>
    <property type="match status" value="1"/>
</dbReference>
<gene>
    <name evidence="5" type="ORF">CEY16_11820</name>
</gene>
<dbReference type="InterPro" id="IPR011098">
    <property type="entry name" value="G5_dom"/>
</dbReference>
<protein>
    <submittedName>
        <fullName evidence="5">Peptidase M23</fullName>
    </submittedName>
</protein>
<evidence type="ECO:0000313" key="6">
    <source>
        <dbReference type="Proteomes" id="UP000243524"/>
    </source>
</evidence>
<reference evidence="5 6" key="1">
    <citation type="submission" date="2017-06" db="EMBL/GenBank/DDBJ databases">
        <title>the draft geome sequence of Illustriluteabacillus marina B3227.</title>
        <authorList>
            <person name="He R.-H."/>
            <person name="Du Z.-J."/>
        </authorList>
    </citation>
    <scope>NUCLEOTIDE SEQUENCE [LARGE SCALE GENOMIC DNA]</scope>
    <source>
        <strain evidence="5 6">B3227</strain>
    </source>
</reference>
<evidence type="ECO:0000256" key="1">
    <source>
        <dbReference type="ARBA" id="ARBA00022729"/>
    </source>
</evidence>
<feature type="domain" description="G5" evidence="3">
    <location>
        <begin position="320"/>
        <end position="400"/>
    </location>
</feature>
<dbReference type="EMBL" id="PJNH01000003">
    <property type="protein sequence ID" value="PKR77411.1"/>
    <property type="molecule type" value="Genomic_DNA"/>
</dbReference>
<dbReference type="PANTHER" id="PTHR21666:SF270">
    <property type="entry name" value="MUREIN HYDROLASE ACTIVATOR ENVC"/>
    <property type="match status" value="1"/>
</dbReference>
<dbReference type="InterPro" id="IPR016047">
    <property type="entry name" value="M23ase_b-sheet_dom"/>
</dbReference>
<feature type="compositionally biased region" description="Acidic residues" evidence="2">
    <location>
        <begin position="206"/>
        <end position="219"/>
    </location>
</feature>
<keyword evidence="6" id="KW-1185">Reference proteome</keyword>
<dbReference type="PROSITE" id="PS51782">
    <property type="entry name" value="LYSM"/>
    <property type="match status" value="1"/>
</dbReference>
<dbReference type="CDD" id="cd12797">
    <property type="entry name" value="M23_peptidase"/>
    <property type="match status" value="1"/>
</dbReference>
<dbReference type="PANTHER" id="PTHR21666">
    <property type="entry name" value="PEPTIDASE-RELATED"/>
    <property type="match status" value="1"/>
</dbReference>
<dbReference type="InterPro" id="IPR011055">
    <property type="entry name" value="Dup_hybrid_motif"/>
</dbReference>
<dbReference type="Proteomes" id="UP000243524">
    <property type="component" value="Unassembled WGS sequence"/>
</dbReference>
<dbReference type="SMART" id="SM01208">
    <property type="entry name" value="G5"/>
    <property type="match status" value="1"/>
</dbReference>
<dbReference type="PROSITE" id="PS51109">
    <property type="entry name" value="G5"/>
    <property type="match status" value="1"/>
</dbReference>
<proteinExistence type="predicted"/>
<evidence type="ECO:0000256" key="2">
    <source>
        <dbReference type="SAM" id="MobiDB-lite"/>
    </source>
</evidence>
<accession>A0A2I0QSU5</accession>
<sequence length="528" mass="58367">MGERFVRNLLTRFRGGLNKAKQTLNGSLLKKITITTSAGAIIAFGSVYAESLGTDLDNVYHVYLDDKHIGTVESKEEIQSFLDQHKKDAEANHEDMKLVSEKDIDFVKEKVFDTVDESESVLNTLNDSIEYQVEAIELKMNGQSIGFVKDLDQANKALNQIISQYLPEELKKEYNLLKDVDLNESVELSEYLPSDLAKMAVKAESSDDETKEDDKEQENETVTLNDGSTVIDVSIEDKVTFSKEKVNPTQLLETAQLVKLIERGTGEEVHTPQQDTDLNQVAGNYDLSVDELVELNPDIEEESIVQAGQSVKVTSESTPIDVTYTTQRTEEESLDFEEETKKSDEIYVGETKVEQEGSKGKKVITYEVVTKNNEVLEENKVSEEVVEEPQNKIILEGTKPLPSVGSGNFSWPAVGGYISSHKGPRWGSYHKGMDIAGVTNRSILAADTGVVVEAGWDSGGYGNKVVINHKNGFTTLYAHMSSLNVSVGQKVQKGDKIGVMGSTGNSTGIHLHYEIRKNGSLVNPANYH</sequence>
<dbReference type="SUPFAM" id="SSF51261">
    <property type="entry name" value="Duplicated hybrid motif"/>
    <property type="match status" value="1"/>
</dbReference>
<dbReference type="InterPro" id="IPR050570">
    <property type="entry name" value="Cell_wall_metabolism_enzyme"/>
</dbReference>
<dbReference type="Pfam" id="PF01551">
    <property type="entry name" value="Peptidase_M23"/>
    <property type="match status" value="1"/>
</dbReference>
<dbReference type="InterPro" id="IPR018392">
    <property type="entry name" value="LysM"/>
</dbReference>
<keyword evidence="1" id="KW-0732">Signal</keyword>
<dbReference type="AlphaFoldDB" id="A0A2I0QSU5"/>
<dbReference type="Pfam" id="PF07501">
    <property type="entry name" value="G5"/>
    <property type="match status" value="1"/>
</dbReference>
<name>A0A2I0QSU5_9BACI</name>
<evidence type="ECO:0000259" key="3">
    <source>
        <dbReference type="PROSITE" id="PS51109"/>
    </source>
</evidence>
<feature type="domain" description="LysM" evidence="4">
    <location>
        <begin position="268"/>
        <end position="313"/>
    </location>
</feature>
<feature type="region of interest" description="Disordered" evidence="2">
    <location>
        <begin position="199"/>
        <end position="227"/>
    </location>
</feature>
<dbReference type="GO" id="GO:0004222">
    <property type="term" value="F:metalloendopeptidase activity"/>
    <property type="evidence" value="ECO:0007669"/>
    <property type="project" value="TreeGrafter"/>
</dbReference>